<accession>A0A0K2TGU6</accession>
<dbReference type="AlphaFoldDB" id="A0A0K2TGU6"/>
<evidence type="ECO:0000313" key="1">
    <source>
        <dbReference type="EMBL" id="CDW24716.1"/>
    </source>
</evidence>
<sequence>VDDIGLSSAIGTGPFFTTSNRYRPKVYIIIVKYYVDYFEKTK</sequence>
<organism evidence="1">
    <name type="scientific">Lepeophtheirus salmonis</name>
    <name type="common">Salmon louse</name>
    <name type="synonym">Caligus salmonis</name>
    <dbReference type="NCBI Taxonomy" id="72036"/>
    <lineage>
        <taxon>Eukaryota</taxon>
        <taxon>Metazoa</taxon>
        <taxon>Ecdysozoa</taxon>
        <taxon>Arthropoda</taxon>
        <taxon>Crustacea</taxon>
        <taxon>Multicrustacea</taxon>
        <taxon>Hexanauplia</taxon>
        <taxon>Copepoda</taxon>
        <taxon>Siphonostomatoida</taxon>
        <taxon>Caligidae</taxon>
        <taxon>Lepeophtheirus</taxon>
    </lineage>
</organism>
<protein>
    <submittedName>
        <fullName evidence="1">Uncharacterized protein</fullName>
    </submittedName>
</protein>
<reference evidence="1" key="1">
    <citation type="submission" date="2014-05" db="EMBL/GenBank/DDBJ databases">
        <authorList>
            <person name="Chronopoulou M."/>
        </authorList>
    </citation>
    <scope>NUCLEOTIDE SEQUENCE</scope>
    <source>
        <tissue evidence="1">Whole organism</tissue>
    </source>
</reference>
<feature type="non-terminal residue" evidence="1">
    <location>
        <position position="1"/>
    </location>
</feature>
<name>A0A0K2TGU6_LEPSM</name>
<dbReference type="EMBL" id="HACA01007355">
    <property type="protein sequence ID" value="CDW24716.1"/>
    <property type="molecule type" value="Transcribed_RNA"/>
</dbReference>
<proteinExistence type="predicted"/>